<feature type="signal peptide" evidence="2">
    <location>
        <begin position="1"/>
        <end position="22"/>
    </location>
</feature>
<evidence type="ECO:0000313" key="4">
    <source>
        <dbReference type="EMBL" id="OUD14309.1"/>
    </source>
</evidence>
<dbReference type="InterPro" id="IPR050811">
    <property type="entry name" value="Phosphate_ABC_transporter"/>
</dbReference>
<dbReference type="PANTHER" id="PTHR30570:SF1">
    <property type="entry name" value="PHOSPHATE-BINDING PROTEIN PSTS"/>
    <property type="match status" value="1"/>
</dbReference>
<dbReference type="InterPro" id="IPR024370">
    <property type="entry name" value="PBP_domain"/>
</dbReference>
<feature type="chain" id="PRO_5012558336" description="PBP domain-containing protein" evidence="2">
    <location>
        <begin position="23"/>
        <end position="258"/>
    </location>
</feature>
<dbReference type="EMBL" id="MSLT01000012">
    <property type="protein sequence ID" value="OUD14309.1"/>
    <property type="molecule type" value="Genomic_DNA"/>
</dbReference>
<gene>
    <name evidence="4" type="ORF">TPSD3_08275</name>
</gene>
<dbReference type="Pfam" id="PF12849">
    <property type="entry name" value="PBP_like_2"/>
    <property type="match status" value="1"/>
</dbReference>
<dbReference type="SUPFAM" id="SSF53850">
    <property type="entry name" value="Periplasmic binding protein-like II"/>
    <property type="match status" value="1"/>
</dbReference>
<evidence type="ECO:0000313" key="5">
    <source>
        <dbReference type="Proteomes" id="UP000194798"/>
    </source>
</evidence>
<organism evidence="4 5">
    <name type="scientific">Thioflexithrix psekupsensis</name>
    <dbReference type="NCBI Taxonomy" id="1570016"/>
    <lineage>
        <taxon>Bacteria</taxon>
        <taxon>Pseudomonadati</taxon>
        <taxon>Pseudomonadota</taxon>
        <taxon>Gammaproteobacteria</taxon>
        <taxon>Thiotrichales</taxon>
        <taxon>Thioflexithrix</taxon>
    </lineage>
</organism>
<feature type="domain" description="PBP" evidence="3">
    <location>
        <begin position="21"/>
        <end position="245"/>
    </location>
</feature>
<proteinExistence type="predicted"/>
<dbReference type="Gene3D" id="3.40.190.10">
    <property type="entry name" value="Periplasmic binding protein-like II"/>
    <property type="match status" value="2"/>
</dbReference>
<evidence type="ECO:0000259" key="3">
    <source>
        <dbReference type="Pfam" id="PF12849"/>
    </source>
</evidence>
<comment type="caution">
    <text evidence="4">The sequence shown here is derived from an EMBL/GenBank/DDBJ whole genome shotgun (WGS) entry which is preliminary data.</text>
</comment>
<evidence type="ECO:0000256" key="1">
    <source>
        <dbReference type="ARBA" id="ARBA00022729"/>
    </source>
</evidence>
<dbReference type="RefSeq" id="WP_086488091.1">
    <property type="nucleotide sequence ID" value="NZ_MSLT01000012.1"/>
</dbReference>
<dbReference type="PANTHER" id="PTHR30570">
    <property type="entry name" value="PERIPLASMIC PHOSPHATE BINDING COMPONENT OF PHOSPHATE ABC TRANSPORTER"/>
    <property type="match status" value="1"/>
</dbReference>
<dbReference type="Proteomes" id="UP000194798">
    <property type="component" value="Unassembled WGS sequence"/>
</dbReference>
<sequence length="258" mass="27751">MRSHFLITACFAALSVSVAVSAQTSLSYEGSSTIGRFISDASEVYPHARFTLNTVPESAGGEQCAVRQRCDLGGVAREIAPAFLERGLVKTLIAKDAIAALVHKDNPINALSKEQLRGIFSGNIKNWSEVGGNDAAITVFVVKEASATHQVFADAILDGHDYGAVEVITPDARMLPTISRDVNAIGQLSFAFLDPNFQVKPLTIDGQIASVENPNYPISRPLYLVTYGEPKGAVKDFLDWTLSPEGQAVIKKRFVGVK</sequence>
<reference evidence="4 5" key="1">
    <citation type="submission" date="2016-12" db="EMBL/GenBank/DDBJ databases">
        <title>Thioflexothrix psekupsii D3 genome sequencing and assembly.</title>
        <authorList>
            <person name="Fomenkov A."/>
            <person name="Vincze T."/>
            <person name="Grabovich M."/>
            <person name="Anton B.P."/>
            <person name="Dubinina G."/>
            <person name="Orlova M."/>
            <person name="Belousova E."/>
            <person name="Roberts R.J."/>
        </authorList>
    </citation>
    <scope>NUCLEOTIDE SEQUENCE [LARGE SCALE GENOMIC DNA]</scope>
    <source>
        <strain evidence="4">D3</strain>
    </source>
</reference>
<accession>A0A251X8C8</accession>
<protein>
    <recommendedName>
        <fullName evidence="3">PBP domain-containing protein</fullName>
    </recommendedName>
</protein>
<evidence type="ECO:0000256" key="2">
    <source>
        <dbReference type="SAM" id="SignalP"/>
    </source>
</evidence>
<keyword evidence="5" id="KW-1185">Reference proteome</keyword>
<keyword evidence="1 2" id="KW-0732">Signal</keyword>
<dbReference type="OrthoDB" id="9790048at2"/>
<name>A0A251X8C8_9GAMM</name>
<dbReference type="CDD" id="cd13653">
    <property type="entry name" value="PBP2_phosphate_like_1"/>
    <property type="match status" value="1"/>
</dbReference>
<dbReference type="AlphaFoldDB" id="A0A251X8C8"/>